<accession>W6Z5F9</accession>
<feature type="region of interest" description="Disordered" evidence="1">
    <location>
        <begin position="1"/>
        <end position="28"/>
    </location>
</feature>
<feature type="region of interest" description="Disordered" evidence="1">
    <location>
        <begin position="434"/>
        <end position="462"/>
    </location>
</feature>
<feature type="compositionally biased region" description="Polar residues" evidence="1">
    <location>
        <begin position="204"/>
        <end position="218"/>
    </location>
</feature>
<evidence type="ECO:0000256" key="1">
    <source>
        <dbReference type="SAM" id="MobiDB-lite"/>
    </source>
</evidence>
<proteinExistence type="predicted"/>
<name>W6Z5F9_COCMI</name>
<dbReference type="Proteomes" id="UP000054032">
    <property type="component" value="Unassembled WGS sequence"/>
</dbReference>
<dbReference type="HOGENOM" id="CLU_384479_0_0_1"/>
<organism evidence="2 3">
    <name type="scientific">Bipolaris oryzae ATCC 44560</name>
    <dbReference type="NCBI Taxonomy" id="930090"/>
    <lineage>
        <taxon>Eukaryota</taxon>
        <taxon>Fungi</taxon>
        <taxon>Dikarya</taxon>
        <taxon>Ascomycota</taxon>
        <taxon>Pezizomycotina</taxon>
        <taxon>Dothideomycetes</taxon>
        <taxon>Pleosporomycetidae</taxon>
        <taxon>Pleosporales</taxon>
        <taxon>Pleosporineae</taxon>
        <taxon>Pleosporaceae</taxon>
        <taxon>Bipolaris</taxon>
    </lineage>
</organism>
<feature type="compositionally biased region" description="Basic and acidic residues" evidence="1">
    <location>
        <begin position="171"/>
        <end position="185"/>
    </location>
</feature>
<dbReference type="GeneID" id="19127867"/>
<sequence length="595" mass="65430">MAKKTPSNRPTTSRRVNKTTPSDTRVTGAVESLVESQILCEDTSFSENISPYHSRGRLTPTSPSIVDLESDSESVKKCEDFRPSLHSFNQLAEAFASPSYYASYIDRTAMVKQLKERMSEMKEKYCVAFDASMSELEEKLATNPDQIGHSDEEYPDLDDELSKDEEQDTAQAERHKAERIADDAKASTISRLKKNSILEDTSKPVKQTPSATAKSSNAKVAPIADPATFHAPSLSAKHDETRGTKLANALFKFCINSPEDFTAKEAYNVLRMCGGDADCALILYQQAADDPSKLKQTLKRWMSSHPENDDSGTAQLCNEANETGIKEEYCESEASDDTAHSDKDHHDDADDTWTDDVWGTKTAIQHVKDCLNTWCNGRCVEELAQEVDPTTVRHGSTKLEKDDNTAQYIGICSCAWPRIGSCRVCSELSRQDIHQDDSDPKTASAFGQQDVPDDTTSAFTGKLSEPTDYTVSYWATIEHEGQMVHIPIDSSNVTGPEKSIIEGAAGMNKVWKWVQEKGLMDMVSLQDAFDLAKDMHVESPTVVDKACQTDGEGDDDSECVPSSSSSGSSASEIPWGAVPAPRDWATSKTILGYAK</sequence>
<dbReference type="RefSeq" id="XP_007686512.1">
    <property type="nucleotide sequence ID" value="XM_007688322.1"/>
</dbReference>
<feature type="region of interest" description="Disordered" evidence="1">
    <location>
        <begin position="546"/>
        <end position="580"/>
    </location>
</feature>
<reference evidence="2 3" key="1">
    <citation type="journal article" date="2013" name="PLoS Genet.">
        <title>Comparative genome structure, secondary metabolite, and effector coding capacity across Cochliobolus pathogens.</title>
        <authorList>
            <person name="Condon B.J."/>
            <person name="Leng Y."/>
            <person name="Wu D."/>
            <person name="Bushley K.E."/>
            <person name="Ohm R.A."/>
            <person name="Otillar R."/>
            <person name="Martin J."/>
            <person name="Schackwitz W."/>
            <person name="Grimwood J."/>
            <person name="MohdZainudin N."/>
            <person name="Xue C."/>
            <person name="Wang R."/>
            <person name="Manning V.A."/>
            <person name="Dhillon B."/>
            <person name="Tu Z.J."/>
            <person name="Steffenson B.J."/>
            <person name="Salamov A."/>
            <person name="Sun H."/>
            <person name="Lowry S."/>
            <person name="LaButti K."/>
            <person name="Han J."/>
            <person name="Copeland A."/>
            <person name="Lindquist E."/>
            <person name="Barry K."/>
            <person name="Schmutz J."/>
            <person name="Baker S.E."/>
            <person name="Ciuffetti L.M."/>
            <person name="Grigoriev I.V."/>
            <person name="Zhong S."/>
            <person name="Turgeon B.G."/>
        </authorList>
    </citation>
    <scope>NUCLEOTIDE SEQUENCE [LARGE SCALE GENOMIC DNA]</scope>
    <source>
        <strain evidence="2 3">ATCC 44560</strain>
    </source>
</reference>
<evidence type="ECO:0000313" key="3">
    <source>
        <dbReference type="Proteomes" id="UP000054032"/>
    </source>
</evidence>
<keyword evidence="3" id="KW-1185">Reference proteome</keyword>
<dbReference type="EMBL" id="KI963958">
    <property type="protein sequence ID" value="EUC47007.1"/>
    <property type="molecule type" value="Genomic_DNA"/>
</dbReference>
<dbReference type="AlphaFoldDB" id="W6Z5F9"/>
<feature type="region of interest" description="Disordered" evidence="1">
    <location>
        <begin position="331"/>
        <end position="350"/>
    </location>
</feature>
<gene>
    <name evidence="2" type="ORF">COCMIDRAFT_91356</name>
</gene>
<dbReference type="KEGG" id="bor:COCMIDRAFT_91356"/>
<feature type="compositionally biased region" description="Low complexity" evidence="1">
    <location>
        <begin position="562"/>
        <end position="571"/>
    </location>
</feature>
<feature type="compositionally biased region" description="Acidic residues" evidence="1">
    <location>
        <begin position="153"/>
        <end position="168"/>
    </location>
</feature>
<feature type="compositionally biased region" description="Polar residues" evidence="1">
    <location>
        <begin position="1"/>
        <end position="25"/>
    </location>
</feature>
<protein>
    <submittedName>
        <fullName evidence="2">Uncharacterized protein</fullName>
    </submittedName>
</protein>
<evidence type="ECO:0000313" key="2">
    <source>
        <dbReference type="EMBL" id="EUC47007.1"/>
    </source>
</evidence>
<feature type="region of interest" description="Disordered" evidence="1">
    <location>
        <begin position="141"/>
        <end position="219"/>
    </location>
</feature>
<dbReference type="OrthoDB" id="3695698at2759"/>
<feature type="compositionally biased region" description="Basic and acidic residues" evidence="1">
    <location>
        <begin position="337"/>
        <end position="348"/>
    </location>
</feature>